<feature type="transmembrane region" description="Helical" evidence="12">
    <location>
        <begin position="236"/>
        <end position="256"/>
    </location>
</feature>
<evidence type="ECO:0000256" key="5">
    <source>
        <dbReference type="ARBA" id="ARBA00022679"/>
    </source>
</evidence>
<organism evidence="13 14">
    <name type="scientific">Zygotorulaspora mrakii</name>
    <name type="common">Zygosaccharomyces mrakii</name>
    <dbReference type="NCBI Taxonomy" id="42260"/>
    <lineage>
        <taxon>Eukaryota</taxon>
        <taxon>Fungi</taxon>
        <taxon>Dikarya</taxon>
        <taxon>Ascomycota</taxon>
        <taxon>Saccharomycotina</taxon>
        <taxon>Saccharomycetes</taxon>
        <taxon>Saccharomycetales</taxon>
        <taxon>Saccharomycetaceae</taxon>
        <taxon>Zygotorulaspora</taxon>
    </lineage>
</organism>
<evidence type="ECO:0000256" key="10">
    <source>
        <dbReference type="ARBA" id="ARBA00044721"/>
    </source>
</evidence>
<feature type="transmembrane region" description="Helical" evidence="12">
    <location>
        <begin position="318"/>
        <end position="334"/>
    </location>
</feature>
<sequence length="556" mass="63831">MRFSYLDSAFLAVAIIYLYRAPFTKVEESFTIQAIHDILNYGIWNLQPYDHFVFPGAVPRTFVGPLIISTIARPFVSILSLIEGRNWSTQFQTQILVRSIIALLNALSLIYLKNSAQALLEITAKEEQIKQDEKRGGALRKPEVLLYTVGTWFSLFIMTGFHMMYYLSRPLPNFVMTLPLTNVAISWILQDNYQWAIFLASFTAVIFRLEVLAFCAGMALFSVVYRKISFFKAVKFGILGFGIGMGITLFIDSYFWQYWCMPEVDSFIFNVVHGNSSKWGVEPFFAYFTHYLRMLFIPPTILLLNLLGFKLAPTNMRIITLGSFFHILVLSFQPHKEWRFIVYAIPSIILLGSVAAAYVWENIEIKSIRNFLLVSLVPLSPLFSAIFSFCFLYISSMNYPGGEALSNFNLMIINQNITNVTVHLDVPICMTGATLFGELNQDVYAVSYDRTEDPETLKKLWPSFDYVITAQPSSQNFPFENATTDNWELLQTAQTYVGLDMGFLNEEIFQKESNLFTLMKDCFTSDVSIIDQAFNLLDRIILRGNVFFTYERKSRE</sequence>
<dbReference type="Pfam" id="PF03901">
    <property type="entry name" value="Glyco_transf_22"/>
    <property type="match status" value="1"/>
</dbReference>
<reference evidence="13 14" key="1">
    <citation type="submission" date="2020-07" db="EMBL/GenBank/DDBJ databases">
        <title>The yeast mating-type switching endonuclease HO is a domesticated member of an unorthodox homing genetic element family.</title>
        <authorList>
            <person name="Coughlan A.Y."/>
            <person name="Lombardi L."/>
            <person name="Braun-Galleani S."/>
            <person name="Martos A.R."/>
            <person name="Galeote V."/>
            <person name="Bigey F."/>
            <person name="Dequin S."/>
            <person name="Byrne K.P."/>
            <person name="Wolfe K.H."/>
        </authorList>
    </citation>
    <scope>NUCLEOTIDE SEQUENCE [LARGE SCALE GENOMIC DNA]</scope>
    <source>
        <strain evidence="13 14">NRRL Y-6702</strain>
    </source>
</reference>
<protein>
    <recommendedName>
        <fullName evidence="12">Mannosyltransferase</fullName>
        <ecNumber evidence="12">2.4.1.-</ecNumber>
    </recommendedName>
</protein>
<evidence type="ECO:0000313" key="14">
    <source>
        <dbReference type="Proteomes" id="UP000509704"/>
    </source>
</evidence>
<keyword evidence="14" id="KW-1185">Reference proteome</keyword>
<evidence type="ECO:0000256" key="8">
    <source>
        <dbReference type="ARBA" id="ARBA00022989"/>
    </source>
</evidence>
<evidence type="ECO:0000256" key="12">
    <source>
        <dbReference type="RuleBase" id="RU363075"/>
    </source>
</evidence>
<evidence type="ECO:0000256" key="4">
    <source>
        <dbReference type="ARBA" id="ARBA00022676"/>
    </source>
</evidence>
<comment type="function">
    <text evidence="10">Mannosyltransferase that operates in the biosynthetic pathway of dolichol-linked oligosaccharides, the glycan precursors employed in protein asparagine (N)-glycosylation. The assembly of dolichol-linked oligosaccharides begins on the cytosolic side of the endoplasmic reticulum membrane and finishes in its lumen. The sequential addition of sugars to dolichol pyrophosphate produces dolichol-linked oligosaccharides containing fourteen sugars, including two GlcNAcs, nine mannoses and three glucoses. Once assembled, the oligosaccharide is transferred from the lipid to nascent proteins by oligosaccharyltransferases. In the lumen of the endoplasmic reticulum, adds the eighth mannose residue in an alpha-1,6 linkage onto Man(7)GlcNAc(2)-PP-dolichol to produce Man(8)GlcNAc(2)-PP-dolichol.</text>
</comment>
<proteinExistence type="inferred from homology"/>
<keyword evidence="7 12" id="KW-0256">Endoplasmic reticulum</keyword>
<feature type="transmembrane region" description="Helical" evidence="12">
    <location>
        <begin position="340"/>
        <end position="360"/>
    </location>
</feature>
<evidence type="ECO:0000313" key="13">
    <source>
        <dbReference type="EMBL" id="QLG70800.1"/>
    </source>
</evidence>
<evidence type="ECO:0000256" key="6">
    <source>
        <dbReference type="ARBA" id="ARBA00022692"/>
    </source>
</evidence>
<dbReference type="OrthoDB" id="19039at2759"/>
<dbReference type="InterPro" id="IPR005599">
    <property type="entry name" value="GPI_mannosylTrfase"/>
</dbReference>
<evidence type="ECO:0000256" key="7">
    <source>
        <dbReference type="ARBA" id="ARBA00022824"/>
    </source>
</evidence>
<dbReference type="GO" id="GO:0052917">
    <property type="term" value="F:dol-P-Man:Man(7)GlcNAc(2)-PP-Dol alpha-1,6-mannosyltransferase activity"/>
    <property type="evidence" value="ECO:0007669"/>
    <property type="project" value="UniProtKB-EC"/>
</dbReference>
<dbReference type="EMBL" id="CP058604">
    <property type="protein sequence ID" value="QLG70800.1"/>
    <property type="molecule type" value="Genomic_DNA"/>
</dbReference>
<dbReference type="EC" id="2.4.1.-" evidence="12"/>
<dbReference type="RefSeq" id="XP_037142528.1">
    <property type="nucleotide sequence ID" value="XM_037286633.1"/>
</dbReference>
<comment type="similarity">
    <text evidence="3 12">Belongs to the glycosyltransferase 22 family.</text>
</comment>
<dbReference type="PANTHER" id="PTHR22760">
    <property type="entry name" value="GLYCOSYLTRANSFERASE"/>
    <property type="match status" value="1"/>
</dbReference>
<keyword evidence="4 12" id="KW-0328">Glycosyltransferase</keyword>
<keyword evidence="9 12" id="KW-0472">Membrane</keyword>
<feature type="transmembrane region" description="Helical" evidence="12">
    <location>
        <begin position="372"/>
        <end position="394"/>
    </location>
</feature>
<dbReference type="KEGG" id="zmk:HG535_0A07420"/>
<keyword evidence="5" id="KW-0808">Transferase</keyword>
<dbReference type="GO" id="GO:0006487">
    <property type="term" value="P:protein N-linked glycosylation"/>
    <property type="evidence" value="ECO:0007669"/>
    <property type="project" value="TreeGrafter"/>
</dbReference>
<name>A0A7H9AWL1_ZYGMR</name>
<dbReference type="GO" id="GO:0005789">
    <property type="term" value="C:endoplasmic reticulum membrane"/>
    <property type="evidence" value="ECO:0007669"/>
    <property type="project" value="UniProtKB-SubCell"/>
</dbReference>
<feature type="transmembrane region" description="Helical" evidence="12">
    <location>
        <begin position="144"/>
        <end position="164"/>
    </location>
</feature>
<comment type="pathway">
    <text evidence="2">Protein modification; protein glycosylation.</text>
</comment>
<dbReference type="GeneID" id="59234436"/>
<evidence type="ECO:0000256" key="11">
    <source>
        <dbReference type="ARBA" id="ARBA00048899"/>
    </source>
</evidence>
<keyword evidence="8 12" id="KW-1133">Transmembrane helix</keyword>
<evidence type="ECO:0000256" key="2">
    <source>
        <dbReference type="ARBA" id="ARBA00004922"/>
    </source>
</evidence>
<dbReference type="AlphaFoldDB" id="A0A7H9AWL1"/>
<dbReference type="PANTHER" id="PTHR22760:SF1">
    <property type="entry name" value="DOL-P-MAN:MAN(7)GLCNAC(2)-PP-DOL ALPHA-1,6-MANNOSYLTRANSFERASE"/>
    <property type="match status" value="1"/>
</dbReference>
<evidence type="ECO:0000256" key="1">
    <source>
        <dbReference type="ARBA" id="ARBA00004477"/>
    </source>
</evidence>
<evidence type="ECO:0000256" key="9">
    <source>
        <dbReference type="ARBA" id="ARBA00023136"/>
    </source>
</evidence>
<accession>A0A7H9AWL1</accession>
<dbReference type="UniPathway" id="UPA00378"/>
<comment type="subcellular location">
    <subcellularLocation>
        <location evidence="1 12">Endoplasmic reticulum membrane</location>
        <topology evidence="1 12">Multi-pass membrane protein</topology>
    </subcellularLocation>
</comment>
<keyword evidence="6 12" id="KW-0812">Transmembrane</keyword>
<evidence type="ECO:0000256" key="3">
    <source>
        <dbReference type="ARBA" id="ARBA00007063"/>
    </source>
</evidence>
<dbReference type="Proteomes" id="UP000509704">
    <property type="component" value="Chromosome 1"/>
</dbReference>
<gene>
    <name evidence="13" type="ORF">HG535_0A07420</name>
</gene>
<comment type="catalytic activity">
    <reaction evidence="11">
        <text>an alpha-D-Man-(1-&gt;2)-alpha-D-Man-(1-&gt;2)-alpha-D-Man-(1-&gt;3)-[alpha-D-Man-(1-&gt;2)-alpha-D-Man-(1-&gt;3)-alpha-D-Man-(1-&gt;6)]-beta-D-Man-(1-&gt;4)-beta-D-GlcNAc-(1-&gt;4)-alpha-D-GlcNAc-diphospho-di-trans,poly-cis-dolichol + a di-trans,poly-cis-dolichyl beta-D-mannosyl phosphate = an alpha-D-Man-(1-&gt;2)-alpha-D-Man-(1-&gt;2)-alpha-D-Man-(1-&gt;3)-[alpha-D-Man-(1-&gt;2)-alpha-D-Man-(1-&gt;3)-[alpha-D-Man-(1-&gt;6)]-alpha-D-Man-(1-&gt;6)]-beta-D-Man-(1-&gt;4)-beta-D-GlcNAc-(1-&gt;4)-alpha-D-GlcNAc-diphospho-di-trans,poly-cis-dolichol + a di-trans,poly-cis-dolichyl phosphate + H(+)</text>
        <dbReference type="Rhea" id="RHEA:29535"/>
        <dbReference type="Rhea" id="RHEA-COMP:19498"/>
        <dbReference type="Rhea" id="RHEA-COMP:19501"/>
        <dbReference type="Rhea" id="RHEA-COMP:19518"/>
        <dbReference type="Rhea" id="RHEA-COMP:19519"/>
        <dbReference type="ChEBI" id="CHEBI:15378"/>
        <dbReference type="ChEBI" id="CHEBI:57683"/>
        <dbReference type="ChEBI" id="CHEBI:58211"/>
        <dbReference type="ChEBI" id="CHEBI:132517"/>
        <dbReference type="ChEBI" id="CHEBI:132519"/>
        <dbReference type="EC" id="2.4.1.260"/>
    </reaction>
    <physiologicalReaction direction="left-to-right" evidence="11">
        <dbReference type="Rhea" id="RHEA:29536"/>
    </physiologicalReaction>
</comment>
<feature type="transmembrane region" description="Helical" evidence="12">
    <location>
        <begin position="195"/>
        <end position="224"/>
    </location>
</feature>
<feature type="transmembrane region" description="Helical" evidence="12">
    <location>
        <begin position="284"/>
        <end position="306"/>
    </location>
</feature>